<dbReference type="AlphaFoldDB" id="X1GTJ6"/>
<dbReference type="EMBL" id="BARU01018925">
    <property type="protein sequence ID" value="GAH61231.1"/>
    <property type="molecule type" value="Genomic_DNA"/>
</dbReference>
<accession>X1GTJ6</accession>
<protein>
    <submittedName>
        <fullName evidence="2">Uncharacterized protein</fullName>
    </submittedName>
</protein>
<comment type="caution">
    <text evidence="2">The sequence shown here is derived from an EMBL/GenBank/DDBJ whole genome shotgun (WGS) entry which is preliminary data.</text>
</comment>
<feature type="transmembrane region" description="Helical" evidence="1">
    <location>
        <begin position="14"/>
        <end position="35"/>
    </location>
</feature>
<keyword evidence="1" id="KW-0812">Transmembrane</keyword>
<feature type="non-terminal residue" evidence="2">
    <location>
        <position position="140"/>
    </location>
</feature>
<evidence type="ECO:0000256" key="1">
    <source>
        <dbReference type="SAM" id="Phobius"/>
    </source>
</evidence>
<name>X1GTJ6_9ZZZZ</name>
<gene>
    <name evidence="2" type="ORF">S03H2_31228</name>
</gene>
<sequence length="140" mass="15196">MLDSWPFNLPASEWWSVIYLLVSFAVTILTYRVTAAVGRWFDRQRTPAPDTQSQLTIGQMPQPHQWSAIAYLRGGTRAVAETLVGSAISDGNLVFDQATSQFQLGAGASRPDPLMAQFIASLGQGPLTPSVVRTRATMAA</sequence>
<keyword evidence="1" id="KW-1133">Transmembrane helix</keyword>
<proteinExistence type="predicted"/>
<reference evidence="2" key="1">
    <citation type="journal article" date="2014" name="Front. Microbiol.">
        <title>High frequency of phylogenetically diverse reductive dehalogenase-homologous genes in deep subseafloor sedimentary metagenomes.</title>
        <authorList>
            <person name="Kawai M."/>
            <person name="Futagami T."/>
            <person name="Toyoda A."/>
            <person name="Takaki Y."/>
            <person name="Nishi S."/>
            <person name="Hori S."/>
            <person name="Arai W."/>
            <person name="Tsubouchi T."/>
            <person name="Morono Y."/>
            <person name="Uchiyama I."/>
            <person name="Ito T."/>
            <person name="Fujiyama A."/>
            <person name="Inagaki F."/>
            <person name="Takami H."/>
        </authorList>
    </citation>
    <scope>NUCLEOTIDE SEQUENCE</scope>
    <source>
        <strain evidence="2">Expedition CK06-06</strain>
    </source>
</reference>
<organism evidence="2">
    <name type="scientific">marine sediment metagenome</name>
    <dbReference type="NCBI Taxonomy" id="412755"/>
    <lineage>
        <taxon>unclassified sequences</taxon>
        <taxon>metagenomes</taxon>
        <taxon>ecological metagenomes</taxon>
    </lineage>
</organism>
<keyword evidence="1" id="KW-0472">Membrane</keyword>
<evidence type="ECO:0000313" key="2">
    <source>
        <dbReference type="EMBL" id="GAH61231.1"/>
    </source>
</evidence>